<reference evidence="2 3" key="1">
    <citation type="submission" date="2024-01" db="EMBL/GenBank/DDBJ databases">
        <authorList>
            <person name="Allen C."/>
            <person name="Tagirdzhanova G."/>
        </authorList>
    </citation>
    <scope>NUCLEOTIDE SEQUENCE [LARGE SCALE GENOMIC DNA]</scope>
    <source>
        <strain evidence="2 3">CBS 573.63</strain>
    </source>
</reference>
<evidence type="ECO:0000256" key="1">
    <source>
        <dbReference type="SAM" id="MobiDB-lite"/>
    </source>
</evidence>
<gene>
    <name evidence="2" type="ORF">SEPCBS57363_002927</name>
</gene>
<feature type="region of interest" description="Disordered" evidence="1">
    <location>
        <begin position="40"/>
        <end position="86"/>
    </location>
</feature>
<dbReference type="Proteomes" id="UP001642501">
    <property type="component" value="Unassembled WGS sequence"/>
</dbReference>
<name>A0ABP0DM10_9PEZI</name>
<feature type="compositionally biased region" description="Low complexity" evidence="1">
    <location>
        <begin position="58"/>
        <end position="81"/>
    </location>
</feature>
<protein>
    <submittedName>
        <fullName evidence="2">Uncharacterized protein</fullName>
    </submittedName>
</protein>
<dbReference type="EMBL" id="CAWUOM010000042">
    <property type="protein sequence ID" value="CAK7268105.1"/>
    <property type="molecule type" value="Genomic_DNA"/>
</dbReference>
<proteinExistence type="predicted"/>
<sequence>MPDSRVLKSPDDDPQWLDAAGELYDYASPMSQMTKEEACLGPELVAPGNVTSSMTDSPTHATRLQTTTPLTPGGTTGDTSTVAVPDATVTEVNKHYREARKEWTKCKDRFHDECQRLTEWVTRSEDDNAHALIQDICVIRDKV</sequence>
<comment type="caution">
    <text evidence="2">The sequence shown here is derived from an EMBL/GenBank/DDBJ whole genome shotgun (WGS) entry which is preliminary data.</text>
</comment>
<organism evidence="2 3">
    <name type="scientific">Sporothrix epigloea</name>
    <dbReference type="NCBI Taxonomy" id="1892477"/>
    <lineage>
        <taxon>Eukaryota</taxon>
        <taxon>Fungi</taxon>
        <taxon>Dikarya</taxon>
        <taxon>Ascomycota</taxon>
        <taxon>Pezizomycotina</taxon>
        <taxon>Sordariomycetes</taxon>
        <taxon>Sordariomycetidae</taxon>
        <taxon>Ophiostomatales</taxon>
        <taxon>Ophiostomataceae</taxon>
        <taxon>Sporothrix</taxon>
    </lineage>
</organism>
<evidence type="ECO:0000313" key="2">
    <source>
        <dbReference type="EMBL" id="CAK7268105.1"/>
    </source>
</evidence>
<keyword evidence="3" id="KW-1185">Reference proteome</keyword>
<evidence type="ECO:0000313" key="3">
    <source>
        <dbReference type="Proteomes" id="UP001642501"/>
    </source>
</evidence>
<accession>A0ABP0DM10</accession>